<dbReference type="InterPro" id="IPR043538">
    <property type="entry name" value="XYLT"/>
</dbReference>
<evidence type="ECO:0000256" key="10">
    <source>
        <dbReference type="ARBA" id="ARBA00023034"/>
    </source>
</evidence>
<dbReference type="Pfam" id="PF19350">
    <property type="entry name" value="DUF5928"/>
    <property type="match status" value="1"/>
</dbReference>
<keyword evidence="6" id="KW-0479">Metal-binding</keyword>
<keyword evidence="13" id="KW-0325">Glycoprotein</keyword>
<proteinExistence type="predicted"/>
<keyword evidence="10" id="KW-0333">Golgi apparatus</keyword>
<dbReference type="PANTHER" id="PTHR46025:SF3">
    <property type="entry name" value="XYLOSYLTRANSFERASE OXT"/>
    <property type="match status" value="1"/>
</dbReference>
<keyword evidence="17" id="KW-1185">Reference proteome</keyword>
<evidence type="ECO:0000313" key="17">
    <source>
        <dbReference type="Proteomes" id="UP001320702"/>
    </source>
</evidence>
<evidence type="ECO:0000256" key="14">
    <source>
        <dbReference type="ARBA" id="ARBA00042865"/>
    </source>
</evidence>
<evidence type="ECO:0000256" key="8">
    <source>
        <dbReference type="ARBA" id="ARBA00022968"/>
    </source>
</evidence>
<keyword evidence="7" id="KW-0256">Endoplasmic reticulum</keyword>
<evidence type="ECO:0000256" key="4">
    <source>
        <dbReference type="ARBA" id="ARBA00022679"/>
    </source>
</evidence>
<dbReference type="EMBL" id="JANAVZ010000001">
    <property type="protein sequence ID" value="MCT4331649.1"/>
    <property type="molecule type" value="Genomic_DNA"/>
</dbReference>
<keyword evidence="4" id="KW-0808">Transferase</keyword>
<evidence type="ECO:0000259" key="15">
    <source>
        <dbReference type="Pfam" id="PF19350"/>
    </source>
</evidence>
<evidence type="ECO:0000256" key="9">
    <source>
        <dbReference type="ARBA" id="ARBA00022989"/>
    </source>
</evidence>
<accession>A0ABT2K6N9</accession>
<protein>
    <recommendedName>
        <fullName evidence="14">Peptide O-xylosyltransferase</fullName>
    </recommendedName>
</protein>
<evidence type="ECO:0000256" key="12">
    <source>
        <dbReference type="ARBA" id="ARBA00023157"/>
    </source>
</evidence>
<dbReference type="Proteomes" id="UP001320702">
    <property type="component" value="Unassembled WGS sequence"/>
</dbReference>
<dbReference type="Pfam" id="PF02485">
    <property type="entry name" value="Branch"/>
    <property type="match status" value="1"/>
</dbReference>
<keyword evidence="9" id="KW-1133">Transmembrane helix</keyword>
<dbReference type="InterPro" id="IPR045972">
    <property type="entry name" value="DUF5928"/>
</dbReference>
<reference evidence="16 17" key="1">
    <citation type="submission" date="2022-04" db="EMBL/GenBank/DDBJ databases">
        <title>Paracoccus sp. YLB-12 draft genome sequence.</title>
        <authorList>
            <person name="Yu L."/>
        </authorList>
    </citation>
    <scope>NUCLEOTIDE SEQUENCE [LARGE SCALE GENOMIC DNA]</scope>
    <source>
        <strain evidence="16 17">YLB-12</strain>
    </source>
</reference>
<keyword evidence="11" id="KW-0472">Membrane</keyword>
<dbReference type="PANTHER" id="PTHR46025">
    <property type="entry name" value="XYLOSYLTRANSFERASE OXT"/>
    <property type="match status" value="1"/>
</dbReference>
<evidence type="ECO:0000256" key="7">
    <source>
        <dbReference type="ARBA" id="ARBA00022824"/>
    </source>
</evidence>
<evidence type="ECO:0000256" key="2">
    <source>
        <dbReference type="ARBA" id="ARBA00004648"/>
    </source>
</evidence>
<gene>
    <name evidence="16" type="ORF">MU516_02055</name>
</gene>
<comment type="caution">
    <text evidence="16">The sequence shown here is derived from an EMBL/GenBank/DDBJ whole genome shotgun (WGS) entry which is preliminary data.</text>
</comment>
<keyword evidence="3" id="KW-0328">Glycosyltransferase</keyword>
<evidence type="ECO:0000256" key="11">
    <source>
        <dbReference type="ARBA" id="ARBA00023136"/>
    </source>
</evidence>
<name>A0ABT2K6N9_9RHOB</name>
<feature type="domain" description="DUF5928" evidence="15">
    <location>
        <begin position="270"/>
        <end position="525"/>
    </location>
</feature>
<dbReference type="RefSeq" id="WP_260275532.1">
    <property type="nucleotide sequence ID" value="NZ_JANAVZ010000001.1"/>
</dbReference>
<evidence type="ECO:0000256" key="5">
    <source>
        <dbReference type="ARBA" id="ARBA00022692"/>
    </source>
</evidence>
<keyword evidence="12" id="KW-1015">Disulfide bond</keyword>
<evidence type="ECO:0000256" key="6">
    <source>
        <dbReference type="ARBA" id="ARBA00022723"/>
    </source>
</evidence>
<evidence type="ECO:0000313" key="16">
    <source>
        <dbReference type="EMBL" id="MCT4331649.1"/>
    </source>
</evidence>
<evidence type="ECO:0000256" key="3">
    <source>
        <dbReference type="ARBA" id="ARBA00022676"/>
    </source>
</evidence>
<keyword evidence="8" id="KW-0735">Signal-anchor</keyword>
<dbReference type="InterPro" id="IPR003406">
    <property type="entry name" value="Glyco_trans_14"/>
</dbReference>
<organism evidence="16 17">
    <name type="scientific">Paracoccus maritimus</name>
    <dbReference type="NCBI Taxonomy" id="2933292"/>
    <lineage>
        <taxon>Bacteria</taxon>
        <taxon>Pseudomonadati</taxon>
        <taxon>Pseudomonadota</taxon>
        <taxon>Alphaproteobacteria</taxon>
        <taxon>Rhodobacterales</taxon>
        <taxon>Paracoccaceae</taxon>
        <taxon>Paracoccus</taxon>
    </lineage>
</organism>
<sequence>MARIAFILLVHKDPRGVIDQARRLTASGDFVAIHYDRSAPPEHDTAIREALGGNSRVTFAARRLKCGWGEWSLVAATLEALQAAEQAFPQASHFYLLSGDCMPIKSAEYARAFLDAEDCDYIETCDFFESDWIKTGIREERLVYRHWFNERSQKALFYASMNWQKRLGLRRGLPEGLQMMIGSQWWCLRRQTVEAVLDLIRSRPQLIRFFKTTWIPDETFFQTLVAHVVPKNRIRSSSPTFLMFTDYGMPVTFYNDHYDLLLRQNFLFARKISAEALQLRARLGEIWQAKGVDFPISAEGPRLFTFLTGRGRIGRRFAPRFWEAESSLGRARVVHLIVAKKWHIAKRLTARIRETTPIPAVDYIFNEIDAGLPDMGGVASTVDKRQRHRRALVRLLFEQFESRHLVLCLDPSALSLISDFANDRAEVRILFIDTVFDDDYLRGHMGRVGLIAATTPDEVVRRLAPVVRDDLDHEAELLRDMGFARFETITPDAPQDRNAVSLQRFLEVSPEIAQDLAATSHLFAD</sequence>
<evidence type="ECO:0000256" key="1">
    <source>
        <dbReference type="ARBA" id="ARBA00004323"/>
    </source>
</evidence>
<evidence type="ECO:0000256" key="13">
    <source>
        <dbReference type="ARBA" id="ARBA00023180"/>
    </source>
</evidence>
<keyword evidence="5" id="KW-0812">Transmembrane</keyword>
<comment type="subcellular location">
    <subcellularLocation>
        <location evidence="2">Endoplasmic reticulum membrane</location>
        <topology evidence="2">Single-pass type II membrane protein</topology>
    </subcellularLocation>
    <subcellularLocation>
        <location evidence="1">Golgi apparatus membrane</location>
        <topology evidence="1">Single-pass type II membrane protein</topology>
    </subcellularLocation>
</comment>